<accession>A0ACC0BAD5</accession>
<organism evidence="1 2">
    <name type="scientific">Catharanthus roseus</name>
    <name type="common">Madagascar periwinkle</name>
    <name type="synonym">Vinca rosea</name>
    <dbReference type="NCBI Taxonomy" id="4058"/>
    <lineage>
        <taxon>Eukaryota</taxon>
        <taxon>Viridiplantae</taxon>
        <taxon>Streptophyta</taxon>
        <taxon>Embryophyta</taxon>
        <taxon>Tracheophyta</taxon>
        <taxon>Spermatophyta</taxon>
        <taxon>Magnoliopsida</taxon>
        <taxon>eudicotyledons</taxon>
        <taxon>Gunneridae</taxon>
        <taxon>Pentapetalae</taxon>
        <taxon>asterids</taxon>
        <taxon>lamiids</taxon>
        <taxon>Gentianales</taxon>
        <taxon>Apocynaceae</taxon>
        <taxon>Rauvolfioideae</taxon>
        <taxon>Vinceae</taxon>
        <taxon>Catharanthinae</taxon>
        <taxon>Catharanthus</taxon>
    </lineage>
</organism>
<protein>
    <submittedName>
        <fullName evidence="1">Uncharacterized protein</fullName>
    </submittedName>
</protein>
<proteinExistence type="predicted"/>
<sequence>MAPNQEQQSPGGNDKDLPLVLLHRSASTIDVSLFTSLLDKRVQFIDPLEDSDSSFSTLSGSVRIMLCVANHPVDSNTLDNYPSLECVVATSTGLDHIQLAECRRRGIRVTNVGDAFCDQVAEFAIGLLIDVLRRVSAADRFIRSGSWPVMGEFPLGFKVSGKRIGIIGLGNVGMRISRMLEAFGCSIAYNSRTRKPNVSYPYYADIQELAINSDVLFVCCAFSKDTRHLINKDVLKALGKKGVIVNIGRGAIIDEKELVGFLVRGDIGGAGLDVFENEPYVPTELYGLDNVVLSPHRAAAVPESFVHLQEIVIGNIEAFLSNKPLLFEVELQ</sequence>
<gene>
    <name evidence="1" type="ORF">M9H77_19473</name>
</gene>
<keyword evidence="2" id="KW-1185">Reference proteome</keyword>
<name>A0ACC0BAD5_CATRO</name>
<reference evidence="2" key="1">
    <citation type="journal article" date="2023" name="Nat. Plants">
        <title>Single-cell RNA sequencing provides a high-resolution roadmap for understanding the multicellular compartmentation of specialized metabolism.</title>
        <authorList>
            <person name="Sun S."/>
            <person name="Shen X."/>
            <person name="Li Y."/>
            <person name="Li Y."/>
            <person name="Wang S."/>
            <person name="Li R."/>
            <person name="Zhang H."/>
            <person name="Shen G."/>
            <person name="Guo B."/>
            <person name="Wei J."/>
            <person name="Xu J."/>
            <person name="St-Pierre B."/>
            <person name="Chen S."/>
            <person name="Sun C."/>
        </authorList>
    </citation>
    <scope>NUCLEOTIDE SEQUENCE [LARGE SCALE GENOMIC DNA]</scope>
</reference>
<dbReference type="EMBL" id="CM044704">
    <property type="protein sequence ID" value="KAI5669620.1"/>
    <property type="molecule type" value="Genomic_DNA"/>
</dbReference>
<evidence type="ECO:0000313" key="1">
    <source>
        <dbReference type="EMBL" id="KAI5669620.1"/>
    </source>
</evidence>
<comment type="caution">
    <text evidence="1">The sequence shown here is derived from an EMBL/GenBank/DDBJ whole genome shotgun (WGS) entry which is preliminary data.</text>
</comment>
<evidence type="ECO:0000313" key="2">
    <source>
        <dbReference type="Proteomes" id="UP001060085"/>
    </source>
</evidence>
<dbReference type="Proteomes" id="UP001060085">
    <property type="component" value="Linkage Group LG04"/>
</dbReference>